<keyword evidence="4 6" id="KW-1133">Transmembrane helix</keyword>
<accession>A0AA36MGP6</accession>
<sequence length="193" mass="22287">MTMITHPVVHVKIWRVILPISITITLLSPLLCTYNLYARKCFFEIIGDCFYINSDNMDGVRTLMTELLIFLCVLMLVSMLVNIASVVVLCMRSSVYDKNKIERNMLILAILDFLVKAVYFALYVVIYTNTASFIAVKVNPYASDLLTFSNAYLLIILNKRIRERIRSFFRYPKKGQQFVVTKTFVANSLQQAR</sequence>
<feature type="transmembrane region" description="Helical" evidence="6">
    <location>
        <begin position="103"/>
        <end position="126"/>
    </location>
</feature>
<evidence type="ECO:0000256" key="6">
    <source>
        <dbReference type="RuleBase" id="RU280813"/>
    </source>
</evidence>
<dbReference type="InterPro" id="IPR000609">
    <property type="entry name" value="7TM_GPCR_serpentine_rcpt_Srg"/>
</dbReference>
<name>A0AA36MGP6_CYLNA</name>
<gene>
    <name evidence="7" type="ORF">CYNAS_LOCUS20585</name>
</gene>
<dbReference type="Proteomes" id="UP001176961">
    <property type="component" value="Unassembled WGS sequence"/>
</dbReference>
<keyword evidence="8" id="KW-1185">Reference proteome</keyword>
<dbReference type="Pfam" id="PF02118">
    <property type="entry name" value="Srg"/>
    <property type="match status" value="1"/>
</dbReference>
<keyword evidence="5 6" id="KW-0472">Membrane</keyword>
<comment type="similarity">
    <text evidence="2 6">Belongs to the nematode receptor-like protein srg family.</text>
</comment>
<dbReference type="GO" id="GO:0007606">
    <property type="term" value="P:sensory perception of chemical stimulus"/>
    <property type="evidence" value="ECO:0007669"/>
    <property type="project" value="UniProtKB-UniRule"/>
</dbReference>
<evidence type="ECO:0000256" key="4">
    <source>
        <dbReference type="ARBA" id="ARBA00022989"/>
    </source>
</evidence>
<organism evidence="7 8">
    <name type="scientific">Cylicocyclus nassatus</name>
    <name type="common">Nematode worm</name>
    <dbReference type="NCBI Taxonomy" id="53992"/>
    <lineage>
        <taxon>Eukaryota</taxon>
        <taxon>Metazoa</taxon>
        <taxon>Ecdysozoa</taxon>
        <taxon>Nematoda</taxon>
        <taxon>Chromadorea</taxon>
        <taxon>Rhabditida</taxon>
        <taxon>Rhabditina</taxon>
        <taxon>Rhabditomorpha</taxon>
        <taxon>Strongyloidea</taxon>
        <taxon>Strongylidae</taxon>
        <taxon>Cylicocyclus</taxon>
    </lineage>
</organism>
<dbReference type="PANTHER" id="PTHR31627:SF42">
    <property type="entry name" value="G_PROTEIN_RECEP_F1_2 DOMAIN-CONTAINING PROTEIN-RELATED"/>
    <property type="match status" value="1"/>
</dbReference>
<feature type="transmembrane region" description="Helical" evidence="6">
    <location>
        <begin position="138"/>
        <end position="157"/>
    </location>
</feature>
<keyword evidence="3 6" id="KW-0812">Transmembrane</keyword>
<dbReference type="GO" id="GO:0016020">
    <property type="term" value="C:membrane"/>
    <property type="evidence" value="ECO:0007669"/>
    <property type="project" value="UniProtKB-SubCell"/>
</dbReference>
<comment type="caution">
    <text evidence="6">Lacks conserved residue(s) required for the propagation of feature annotation.</text>
</comment>
<evidence type="ECO:0000313" key="7">
    <source>
        <dbReference type="EMBL" id="CAJ0608602.1"/>
    </source>
</evidence>
<feature type="transmembrane region" description="Helical" evidence="6">
    <location>
        <begin position="12"/>
        <end position="37"/>
    </location>
</feature>
<dbReference type="EMBL" id="CATQJL010000316">
    <property type="protein sequence ID" value="CAJ0608602.1"/>
    <property type="molecule type" value="Genomic_DNA"/>
</dbReference>
<feature type="transmembrane region" description="Helical" evidence="6">
    <location>
        <begin position="67"/>
        <end position="91"/>
    </location>
</feature>
<evidence type="ECO:0000256" key="1">
    <source>
        <dbReference type="ARBA" id="ARBA00004141"/>
    </source>
</evidence>
<evidence type="ECO:0000313" key="8">
    <source>
        <dbReference type="Proteomes" id="UP001176961"/>
    </source>
</evidence>
<dbReference type="GO" id="GO:0004888">
    <property type="term" value="F:transmembrane signaling receptor activity"/>
    <property type="evidence" value="ECO:0007669"/>
    <property type="project" value="InterPro"/>
</dbReference>
<evidence type="ECO:0000256" key="5">
    <source>
        <dbReference type="ARBA" id="ARBA00023136"/>
    </source>
</evidence>
<dbReference type="PANTHER" id="PTHR31627">
    <property type="entry name" value="SERPENTINE RECEPTOR CLASS GAMMA-RELATED"/>
    <property type="match status" value="1"/>
</dbReference>
<evidence type="ECO:0000256" key="3">
    <source>
        <dbReference type="ARBA" id="ARBA00022692"/>
    </source>
</evidence>
<proteinExistence type="inferred from homology"/>
<comment type="caution">
    <text evidence="7">The sequence shown here is derived from an EMBL/GenBank/DDBJ whole genome shotgun (WGS) entry which is preliminary data.</text>
</comment>
<reference evidence="7" key="1">
    <citation type="submission" date="2023-07" db="EMBL/GenBank/DDBJ databases">
        <authorList>
            <consortium name="CYATHOMIX"/>
        </authorList>
    </citation>
    <scope>NUCLEOTIDE SEQUENCE</scope>
    <source>
        <strain evidence="7">N/A</strain>
    </source>
</reference>
<comment type="subcellular location">
    <subcellularLocation>
        <location evidence="1">Membrane</location>
        <topology evidence="1">Multi-pass membrane protein</topology>
    </subcellularLocation>
</comment>
<evidence type="ECO:0000256" key="2">
    <source>
        <dbReference type="ARBA" id="ARBA00005692"/>
    </source>
</evidence>
<protein>
    <recommendedName>
        <fullName evidence="6">Serpentine receptor class gamma</fullName>
    </recommendedName>
</protein>
<dbReference type="AlphaFoldDB" id="A0AA36MGP6"/>
<dbReference type="InterPro" id="IPR051119">
    <property type="entry name" value="Nematode_SR-like"/>
</dbReference>